<protein>
    <recommendedName>
        <fullName evidence="1">Cyclophilin-like domain-containing protein</fullName>
    </recommendedName>
</protein>
<dbReference type="RefSeq" id="WP_112184329.1">
    <property type="nucleotide sequence ID" value="NZ_CATZAT010000005.1"/>
</dbReference>
<dbReference type="SUPFAM" id="SSF50891">
    <property type="entry name" value="Cyclophilin-like"/>
    <property type="match status" value="1"/>
</dbReference>
<dbReference type="EMBL" id="CATZAT010000005">
    <property type="protein sequence ID" value="CAJ0793802.1"/>
    <property type="molecule type" value="Genomic_DNA"/>
</dbReference>
<evidence type="ECO:0000259" key="1">
    <source>
        <dbReference type="Pfam" id="PF18050"/>
    </source>
</evidence>
<evidence type="ECO:0000313" key="3">
    <source>
        <dbReference type="Proteomes" id="UP001189663"/>
    </source>
</evidence>
<dbReference type="Proteomes" id="UP001189663">
    <property type="component" value="Unassembled WGS sequence"/>
</dbReference>
<keyword evidence="3" id="KW-1185">Reference proteome</keyword>
<feature type="domain" description="Cyclophilin-like" evidence="1">
    <location>
        <begin position="7"/>
        <end position="112"/>
    </location>
</feature>
<dbReference type="InterPro" id="IPR041183">
    <property type="entry name" value="Cyclophilin-like"/>
</dbReference>
<gene>
    <name evidence="2" type="ORF">LMG18096_02881</name>
</gene>
<dbReference type="InterPro" id="IPR029000">
    <property type="entry name" value="Cyclophilin-like_dom_sf"/>
</dbReference>
<reference evidence="2 3" key="1">
    <citation type="submission" date="2023-07" db="EMBL/GenBank/DDBJ databases">
        <authorList>
            <person name="Peeters C."/>
        </authorList>
    </citation>
    <scope>NUCLEOTIDE SEQUENCE [LARGE SCALE GENOMIC DNA]</scope>
    <source>
        <strain evidence="2 3">LMG 18096</strain>
    </source>
</reference>
<dbReference type="Gene3D" id="2.40.100.20">
    <property type="match status" value="1"/>
</dbReference>
<evidence type="ECO:0000313" key="2">
    <source>
        <dbReference type="EMBL" id="CAJ0793802.1"/>
    </source>
</evidence>
<accession>A0ABC8QD46</accession>
<dbReference type="AlphaFoldDB" id="A0ABC8QD46"/>
<dbReference type="Pfam" id="PF18050">
    <property type="entry name" value="Cyclophil_like2"/>
    <property type="match status" value="1"/>
</dbReference>
<comment type="caution">
    <text evidence="2">The sequence shown here is derived from an EMBL/GenBank/DDBJ whole genome shotgun (WGS) entry which is preliminary data.</text>
</comment>
<sequence>MKIRFRFSADAFTVTLIDQPAAYELVSMLPLQLEVSDFGSAEKIAYLPHELTVDSAPAGTDADAGDLAYYAPWGNLALFYKTAPYARGLVRLGSIDSAIGKLGQQREGVVTIELIDE</sequence>
<proteinExistence type="predicted"/>
<name>A0ABC8QD46_9RALS</name>
<organism evidence="2 3">
    <name type="scientific">Ralstonia holmesii</name>
    <dbReference type="NCBI Taxonomy" id="3058602"/>
    <lineage>
        <taxon>Bacteria</taxon>
        <taxon>Pseudomonadati</taxon>
        <taxon>Pseudomonadota</taxon>
        <taxon>Betaproteobacteria</taxon>
        <taxon>Burkholderiales</taxon>
        <taxon>Burkholderiaceae</taxon>
        <taxon>Ralstonia</taxon>
    </lineage>
</organism>